<accession>A0ABD2QHY3</accession>
<evidence type="ECO:0000256" key="1">
    <source>
        <dbReference type="SAM" id="MobiDB-lite"/>
    </source>
</evidence>
<keyword evidence="3" id="KW-1185">Reference proteome</keyword>
<organism evidence="2 3">
    <name type="scientific">Cichlidogyrus casuarinus</name>
    <dbReference type="NCBI Taxonomy" id="1844966"/>
    <lineage>
        <taxon>Eukaryota</taxon>
        <taxon>Metazoa</taxon>
        <taxon>Spiralia</taxon>
        <taxon>Lophotrochozoa</taxon>
        <taxon>Platyhelminthes</taxon>
        <taxon>Monogenea</taxon>
        <taxon>Monopisthocotylea</taxon>
        <taxon>Dactylogyridea</taxon>
        <taxon>Ancyrocephalidae</taxon>
        <taxon>Cichlidogyrus</taxon>
    </lineage>
</organism>
<dbReference type="EMBL" id="JBJKFK010000167">
    <property type="protein sequence ID" value="KAL3319140.1"/>
    <property type="molecule type" value="Genomic_DNA"/>
</dbReference>
<feature type="compositionally biased region" description="Polar residues" evidence="1">
    <location>
        <begin position="135"/>
        <end position="155"/>
    </location>
</feature>
<proteinExistence type="predicted"/>
<comment type="caution">
    <text evidence="2">The sequence shown here is derived from an EMBL/GenBank/DDBJ whole genome shotgun (WGS) entry which is preliminary data.</text>
</comment>
<evidence type="ECO:0000313" key="3">
    <source>
        <dbReference type="Proteomes" id="UP001626550"/>
    </source>
</evidence>
<sequence length="155" mass="17086">MSFCETKDTLYRPPSFCGDLKKCITETRFVLPDQDTPRPMTSSALFSTDELRVQDFFIALAVCNTTVVSVNKNNPIPLEMPSNRKKSTRDKKGFLGRRSGDDSTSNKGRLFGRLSTIFSSSTSFLASPKQESEVESSTSPGTAIRTTGTVLSIRN</sequence>
<name>A0ABD2QHY3_9PLAT</name>
<feature type="region of interest" description="Disordered" evidence="1">
    <location>
        <begin position="73"/>
        <end position="108"/>
    </location>
</feature>
<feature type="region of interest" description="Disordered" evidence="1">
    <location>
        <begin position="126"/>
        <end position="155"/>
    </location>
</feature>
<feature type="compositionally biased region" description="Basic and acidic residues" evidence="1">
    <location>
        <begin position="90"/>
        <end position="101"/>
    </location>
</feature>
<gene>
    <name evidence="2" type="ORF">Ciccas_002203</name>
</gene>
<protein>
    <submittedName>
        <fullName evidence="2">Uncharacterized protein</fullName>
    </submittedName>
</protein>
<reference evidence="2 3" key="1">
    <citation type="submission" date="2024-11" db="EMBL/GenBank/DDBJ databases">
        <title>Adaptive evolution of stress response genes in parasites aligns with host niche diversity.</title>
        <authorList>
            <person name="Hahn C."/>
            <person name="Resl P."/>
        </authorList>
    </citation>
    <scope>NUCLEOTIDE SEQUENCE [LARGE SCALE GENOMIC DNA]</scope>
    <source>
        <strain evidence="2">EGGRZ-B1_66</strain>
        <tissue evidence="2">Body</tissue>
    </source>
</reference>
<evidence type="ECO:0000313" key="2">
    <source>
        <dbReference type="EMBL" id="KAL3319140.1"/>
    </source>
</evidence>
<dbReference type="AlphaFoldDB" id="A0ABD2QHY3"/>
<dbReference type="Proteomes" id="UP001626550">
    <property type="component" value="Unassembled WGS sequence"/>
</dbReference>